<proteinExistence type="predicted"/>
<dbReference type="Proteomes" id="UP000325458">
    <property type="component" value="Chromosome"/>
</dbReference>
<dbReference type="KEGG" id="spla:CP981_37425"/>
<protein>
    <submittedName>
        <fullName evidence="1">Uncharacterized protein</fullName>
    </submittedName>
</protein>
<organism evidence="1 2">
    <name type="scientific">Streptomyces platensis</name>
    <dbReference type="NCBI Taxonomy" id="58346"/>
    <lineage>
        <taxon>Bacteria</taxon>
        <taxon>Bacillati</taxon>
        <taxon>Actinomycetota</taxon>
        <taxon>Actinomycetes</taxon>
        <taxon>Kitasatosporales</taxon>
        <taxon>Streptomycetaceae</taxon>
        <taxon>Streptomyces</taxon>
    </lineage>
</organism>
<dbReference type="EMBL" id="CP023691">
    <property type="protein sequence ID" value="QEV56511.1"/>
    <property type="molecule type" value="Genomic_DNA"/>
</dbReference>
<sequence length="103" mass="11544">MISFTRVARDQMARRCRLAGRADLVQAPHFIGTLDSFLWEFLVRPLRPAQPAPRLLESWAGVKAPVQGLDRELGLHRFPLTVDPSVKPARERVAWTTSTATPA</sequence>
<gene>
    <name evidence="1" type="ORF">CP981_37425</name>
</gene>
<evidence type="ECO:0000313" key="2">
    <source>
        <dbReference type="Proteomes" id="UP000325458"/>
    </source>
</evidence>
<reference evidence="1 2" key="1">
    <citation type="submission" date="2017-09" db="EMBL/GenBank/DDBJ databases">
        <authorList>
            <person name="Lee N."/>
            <person name="Cho B.-K."/>
        </authorList>
    </citation>
    <scope>NUCLEOTIDE SEQUENCE [LARGE SCALE GENOMIC DNA]</scope>
    <source>
        <strain evidence="1 2">ATCC 23948</strain>
    </source>
</reference>
<accession>A0AAE6NS08</accession>
<name>A0AAE6NS08_STRPT</name>
<evidence type="ECO:0000313" key="1">
    <source>
        <dbReference type="EMBL" id="QEV56511.1"/>
    </source>
</evidence>
<dbReference type="AlphaFoldDB" id="A0AAE6NS08"/>